<evidence type="ECO:0000313" key="3">
    <source>
        <dbReference type="Proteomes" id="UP000761411"/>
    </source>
</evidence>
<dbReference type="InterPro" id="IPR036249">
    <property type="entry name" value="Thioredoxin-like_sf"/>
</dbReference>
<name>A0A944CKL6_9BACI</name>
<evidence type="ECO:0000256" key="1">
    <source>
        <dbReference type="ARBA" id="ARBA00023284"/>
    </source>
</evidence>
<comment type="caution">
    <text evidence="2">The sequence shown here is derived from an EMBL/GenBank/DDBJ whole genome shotgun (WGS) entry which is preliminary data.</text>
</comment>
<evidence type="ECO:0000313" key="2">
    <source>
        <dbReference type="EMBL" id="MBS8264182.1"/>
    </source>
</evidence>
<dbReference type="Proteomes" id="UP000761411">
    <property type="component" value="Unassembled WGS sequence"/>
</dbReference>
<gene>
    <name evidence="2" type="ORF">DYI25_07005</name>
</gene>
<reference evidence="2 3" key="1">
    <citation type="journal article" date="2021" name="Microorganisms">
        <title>Bacterial Dimethylsulfoniopropionate Biosynthesis in the East China Sea.</title>
        <authorList>
            <person name="Liu J."/>
            <person name="Zhang Y."/>
            <person name="Liu J."/>
            <person name="Zhong H."/>
            <person name="Williams B.T."/>
            <person name="Zheng Y."/>
            <person name="Curson A.R.J."/>
            <person name="Sun C."/>
            <person name="Sun H."/>
            <person name="Song D."/>
            <person name="Wagner Mackenzie B."/>
            <person name="Bermejo Martinez A."/>
            <person name="Todd J.D."/>
            <person name="Zhang X.H."/>
        </authorList>
    </citation>
    <scope>NUCLEOTIDE SEQUENCE [LARGE SCALE GENOMIC DNA]</scope>
    <source>
        <strain evidence="2 3">ESS08</strain>
    </source>
</reference>
<protein>
    <submittedName>
        <fullName evidence="2">SelT/SelW/SelH family protein</fullName>
    </submittedName>
</protein>
<dbReference type="EMBL" id="QTKX01000001">
    <property type="protein sequence ID" value="MBS8264182.1"/>
    <property type="molecule type" value="Genomic_DNA"/>
</dbReference>
<dbReference type="AlphaFoldDB" id="A0A944CKL6"/>
<keyword evidence="3" id="KW-1185">Reference proteome</keyword>
<dbReference type="Gene3D" id="3.40.30.10">
    <property type="entry name" value="Glutaredoxin"/>
    <property type="match status" value="1"/>
</dbReference>
<dbReference type="Pfam" id="PF10262">
    <property type="entry name" value="Rdx"/>
    <property type="match status" value="1"/>
</dbReference>
<dbReference type="SUPFAM" id="SSF52833">
    <property type="entry name" value="Thioredoxin-like"/>
    <property type="match status" value="1"/>
</dbReference>
<dbReference type="InterPro" id="IPR011893">
    <property type="entry name" value="Selenoprotein_Rdx-typ"/>
</dbReference>
<dbReference type="NCBIfam" id="TIGR02174">
    <property type="entry name" value="CXXU_selWTH"/>
    <property type="match status" value="1"/>
</dbReference>
<accession>A0A944CKL6</accession>
<sequence>MFTHFRSQIEKMELIPASKGAFEVTINGQTIYSKLDTGVFPVSDEMIKQMEAMN</sequence>
<keyword evidence="1" id="KW-0676">Redox-active center</keyword>
<organism evidence="2 3">
    <name type="scientific">Mesobacillus boroniphilus</name>
    <dbReference type="NCBI Taxonomy" id="308892"/>
    <lineage>
        <taxon>Bacteria</taxon>
        <taxon>Bacillati</taxon>
        <taxon>Bacillota</taxon>
        <taxon>Bacilli</taxon>
        <taxon>Bacillales</taxon>
        <taxon>Bacillaceae</taxon>
        <taxon>Mesobacillus</taxon>
    </lineage>
</organism>
<proteinExistence type="predicted"/>